<dbReference type="Gene3D" id="2.170.150.70">
    <property type="match status" value="1"/>
</dbReference>
<feature type="domain" description="CENP-V/GFA" evidence="4">
    <location>
        <begin position="7"/>
        <end position="116"/>
    </location>
</feature>
<reference evidence="6" key="1">
    <citation type="submission" date="2016-11" db="EMBL/GenBank/DDBJ databases">
        <authorList>
            <person name="Shukria A."/>
            <person name="Stevens D.C."/>
        </authorList>
    </citation>
    <scope>NUCLEOTIDE SEQUENCE [LARGE SCALE GENOMIC DNA]</scope>
    <source>
        <strain evidence="6">Cbfe23</strain>
    </source>
</reference>
<evidence type="ECO:0000313" key="5">
    <source>
        <dbReference type="EMBL" id="OJH41087.1"/>
    </source>
</evidence>
<comment type="caution">
    <text evidence="5">The sequence shown here is derived from an EMBL/GenBank/DDBJ whole genome shotgun (WGS) entry which is preliminary data.</text>
</comment>
<dbReference type="PANTHER" id="PTHR28620:SF1">
    <property type="entry name" value="CENP-V_GFA DOMAIN-CONTAINING PROTEIN"/>
    <property type="match status" value="1"/>
</dbReference>
<protein>
    <submittedName>
        <fullName evidence="5">Aldehyde-activating protein</fullName>
    </submittedName>
</protein>
<comment type="similarity">
    <text evidence="1">Belongs to the Gfa family.</text>
</comment>
<keyword evidence="6" id="KW-1185">Reference proteome</keyword>
<dbReference type="InterPro" id="IPR011057">
    <property type="entry name" value="Mss4-like_sf"/>
</dbReference>
<dbReference type="PANTHER" id="PTHR28620">
    <property type="entry name" value="CENTROMERE PROTEIN V"/>
    <property type="match status" value="1"/>
</dbReference>
<dbReference type="InterPro" id="IPR052355">
    <property type="entry name" value="CENP-V-like"/>
</dbReference>
<evidence type="ECO:0000313" key="6">
    <source>
        <dbReference type="Proteomes" id="UP000182229"/>
    </source>
</evidence>
<evidence type="ECO:0000256" key="2">
    <source>
        <dbReference type="ARBA" id="ARBA00022723"/>
    </source>
</evidence>
<sequence>MSELKKYTGGCHCGKVAYEVSANLDNVISCNCSICQKRGMLLTFVPPEQFVLQKGDEKALTDYQFNKKVIHHLFCPECGVESFATGTTPDGKRMYAINVRCLEDVDLAALKPQPVDGRRF</sequence>
<dbReference type="Pfam" id="PF04828">
    <property type="entry name" value="GFA"/>
    <property type="match status" value="1"/>
</dbReference>
<dbReference type="EMBL" id="MPIN01000002">
    <property type="protein sequence ID" value="OJH41087.1"/>
    <property type="molecule type" value="Genomic_DNA"/>
</dbReference>
<dbReference type="GO" id="GO:0046872">
    <property type="term" value="F:metal ion binding"/>
    <property type="evidence" value="ECO:0007669"/>
    <property type="project" value="UniProtKB-KW"/>
</dbReference>
<evidence type="ECO:0000256" key="1">
    <source>
        <dbReference type="ARBA" id="ARBA00005495"/>
    </source>
</evidence>
<dbReference type="OrthoDB" id="9805575at2"/>
<dbReference type="GO" id="GO:0016846">
    <property type="term" value="F:carbon-sulfur lyase activity"/>
    <property type="evidence" value="ECO:0007669"/>
    <property type="project" value="InterPro"/>
</dbReference>
<dbReference type="InterPro" id="IPR006913">
    <property type="entry name" value="CENP-V/GFA"/>
</dbReference>
<proteinExistence type="inferred from homology"/>
<dbReference type="SUPFAM" id="SSF51316">
    <property type="entry name" value="Mss4-like"/>
    <property type="match status" value="1"/>
</dbReference>
<reference evidence="5 6" key="2">
    <citation type="submission" date="2016-12" db="EMBL/GenBank/DDBJ databases">
        <title>Draft Genome Sequence of Cystobacter ferrugineus Strain Cbfe23.</title>
        <authorList>
            <person name="Akbar S."/>
            <person name="Dowd S.E."/>
            <person name="Stevens D.C."/>
        </authorList>
    </citation>
    <scope>NUCLEOTIDE SEQUENCE [LARGE SCALE GENOMIC DNA]</scope>
    <source>
        <strain evidence="5 6">Cbfe23</strain>
    </source>
</reference>
<organism evidence="5 6">
    <name type="scientific">Cystobacter ferrugineus</name>
    <dbReference type="NCBI Taxonomy" id="83449"/>
    <lineage>
        <taxon>Bacteria</taxon>
        <taxon>Pseudomonadati</taxon>
        <taxon>Myxococcota</taxon>
        <taxon>Myxococcia</taxon>
        <taxon>Myxococcales</taxon>
        <taxon>Cystobacterineae</taxon>
        <taxon>Archangiaceae</taxon>
        <taxon>Cystobacter</taxon>
    </lineage>
</organism>
<dbReference type="AlphaFoldDB" id="A0A1L9BFQ4"/>
<keyword evidence="3" id="KW-0862">Zinc</keyword>
<dbReference type="STRING" id="83449.BON30_09305"/>
<accession>A0A1L9BFQ4</accession>
<name>A0A1L9BFQ4_9BACT</name>
<gene>
    <name evidence="5" type="ORF">BON30_09305</name>
</gene>
<evidence type="ECO:0000259" key="4">
    <source>
        <dbReference type="PROSITE" id="PS51891"/>
    </source>
</evidence>
<keyword evidence="2" id="KW-0479">Metal-binding</keyword>
<dbReference type="Proteomes" id="UP000182229">
    <property type="component" value="Unassembled WGS sequence"/>
</dbReference>
<evidence type="ECO:0000256" key="3">
    <source>
        <dbReference type="ARBA" id="ARBA00022833"/>
    </source>
</evidence>
<dbReference type="PROSITE" id="PS51891">
    <property type="entry name" value="CENP_V_GFA"/>
    <property type="match status" value="1"/>
</dbReference>
<dbReference type="RefSeq" id="WP_071897521.1">
    <property type="nucleotide sequence ID" value="NZ_MPIN01000002.1"/>
</dbReference>